<sequence length="82" mass="9160">NDSSKSSDLSQSSGSSPSSSDVDAESNKTNDEKIWNKVYEMFEQLSTEYLEMFDNNPDKIVHLIKTVATHRKKVSSSETNGQ</sequence>
<protein>
    <submittedName>
        <fullName evidence="1">2392_t:CDS:1</fullName>
    </submittedName>
</protein>
<evidence type="ECO:0000313" key="1">
    <source>
        <dbReference type="EMBL" id="CAG8516177.1"/>
    </source>
</evidence>
<feature type="non-terminal residue" evidence="1">
    <location>
        <position position="1"/>
    </location>
</feature>
<dbReference type="Proteomes" id="UP000789920">
    <property type="component" value="Unassembled WGS sequence"/>
</dbReference>
<name>A0ACA9L9D7_9GLOM</name>
<organism evidence="1 2">
    <name type="scientific">Racocetra persica</name>
    <dbReference type="NCBI Taxonomy" id="160502"/>
    <lineage>
        <taxon>Eukaryota</taxon>
        <taxon>Fungi</taxon>
        <taxon>Fungi incertae sedis</taxon>
        <taxon>Mucoromycota</taxon>
        <taxon>Glomeromycotina</taxon>
        <taxon>Glomeromycetes</taxon>
        <taxon>Diversisporales</taxon>
        <taxon>Gigasporaceae</taxon>
        <taxon>Racocetra</taxon>
    </lineage>
</organism>
<accession>A0ACA9L9D7</accession>
<proteinExistence type="predicted"/>
<evidence type="ECO:0000313" key="2">
    <source>
        <dbReference type="Proteomes" id="UP000789920"/>
    </source>
</evidence>
<keyword evidence="2" id="KW-1185">Reference proteome</keyword>
<gene>
    <name evidence="1" type="ORF">RPERSI_LOCUS2487</name>
</gene>
<comment type="caution">
    <text evidence="1">The sequence shown here is derived from an EMBL/GenBank/DDBJ whole genome shotgun (WGS) entry which is preliminary data.</text>
</comment>
<reference evidence="1" key="1">
    <citation type="submission" date="2021-06" db="EMBL/GenBank/DDBJ databases">
        <authorList>
            <person name="Kallberg Y."/>
            <person name="Tangrot J."/>
            <person name="Rosling A."/>
        </authorList>
    </citation>
    <scope>NUCLEOTIDE SEQUENCE</scope>
    <source>
        <strain evidence="1">MA461A</strain>
    </source>
</reference>
<dbReference type="EMBL" id="CAJVQC010002704">
    <property type="protein sequence ID" value="CAG8516177.1"/>
    <property type="molecule type" value="Genomic_DNA"/>
</dbReference>